<dbReference type="AlphaFoldDB" id="A0A8T2WKG3"/>
<feature type="domain" description="C-JID" evidence="3">
    <location>
        <begin position="13"/>
        <end position="102"/>
    </location>
</feature>
<dbReference type="EMBL" id="JACEGQ020000019">
    <property type="protein sequence ID" value="KAH8480461.1"/>
    <property type="molecule type" value="Genomic_DNA"/>
</dbReference>
<keyword evidence="5" id="KW-1185">Reference proteome</keyword>
<gene>
    <name evidence="4" type="ORF">H0E87_030650</name>
</gene>
<reference evidence="4" key="1">
    <citation type="journal article" date="2021" name="J. Hered.">
        <title>Genome Assembly of Salicaceae Populus deltoides (Eastern Cottonwood) I-69 Based on Nanopore Sequencing and Hi-C Technologies.</title>
        <authorList>
            <person name="Bai S."/>
            <person name="Wu H."/>
            <person name="Zhang J."/>
            <person name="Pan Z."/>
            <person name="Zhao W."/>
            <person name="Li Z."/>
            <person name="Tong C."/>
        </authorList>
    </citation>
    <scope>NUCLEOTIDE SEQUENCE</scope>
    <source>
        <tissue evidence="4">Leaf</tissue>
    </source>
</reference>
<dbReference type="Pfam" id="PF20160">
    <property type="entry name" value="C-JID"/>
    <property type="match status" value="1"/>
</dbReference>
<sequence>MPFVLPGTSSVCFPGRNVPDWFVNQTQGFSLTIKLPTQCASNQFLGFVLCAVVDFGYLFKSSDGFQVNCIYHIKNEYGDSHHLQSYFGGWFDGEHVREVSNDMLFLGYDPCLEFTESYLFGKCSEVVIEFYSEDRNNNPLKSCNHPAFVTAVNAEEAEMTLSDSNQSNETDIDALRNYIENHHSLSQQKTSSADRILLGSTKIQKLASDSVSTYIRFLPPTLFPM</sequence>
<evidence type="ECO:0000256" key="2">
    <source>
        <dbReference type="ARBA" id="ARBA00022737"/>
    </source>
</evidence>
<name>A0A8T2WKG3_POPDE</name>
<evidence type="ECO:0000259" key="3">
    <source>
        <dbReference type="Pfam" id="PF20160"/>
    </source>
</evidence>
<organism evidence="4 5">
    <name type="scientific">Populus deltoides</name>
    <name type="common">Eastern poplar</name>
    <name type="synonym">Eastern cottonwood</name>
    <dbReference type="NCBI Taxonomy" id="3696"/>
    <lineage>
        <taxon>Eukaryota</taxon>
        <taxon>Viridiplantae</taxon>
        <taxon>Streptophyta</taxon>
        <taxon>Embryophyta</taxon>
        <taxon>Tracheophyta</taxon>
        <taxon>Spermatophyta</taxon>
        <taxon>Magnoliopsida</taxon>
        <taxon>eudicotyledons</taxon>
        <taxon>Gunneridae</taxon>
        <taxon>Pentapetalae</taxon>
        <taxon>rosids</taxon>
        <taxon>fabids</taxon>
        <taxon>Malpighiales</taxon>
        <taxon>Salicaceae</taxon>
        <taxon>Saliceae</taxon>
        <taxon>Populus</taxon>
    </lineage>
</organism>
<dbReference type="InterPro" id="IPR045344">
    <property type="entry name" value="C-JID"/>
</dbReference>
<accession>A0A8T2WKG3</accession>
<evidence type="ECO:0000313" key="4">
    <source>
        <dbReference type="EMBL" id="KAH8480461.1"/>
    </source>
</evidence>
<evidence type="ECO:0000313" key="5">
    <source>
        <dbReference type="Proteomes" id="UP000807159"/>
    </source>
</evidence>
<keyword evidence="1" id="KW-0433">Leucine-rich repeat</keyword>
<protein>
    <recommendedName>
        <fullName evidence="3">C-JID domain-containing protein</fullName>
    </recommendedName>
</protein>
<evidence type="ECO:0000256" key="1">
    <source>
        <dbReference type="ARBA" id="ARBA00022614"/>
    </source>
</evidence>
<dbReference type="Proteomes" id="UP000807159">
    <property type="component" value="Chromosome 19"/>
</dbReference>
<proteinExistence type="predicted"/>
<comment type="caution">
    <text evidence="4">The sequence shown here is derived from an EMBL/GenBank/DDBJ whole genome shotgun (WGS) entry which is preliminary data.</text>
</comment>
<keyword evidence="2" id="KW-0677">Repeat</keyword>